<dbReference type="Gene3D" id="3.30.1340.20">
    <property type="entry name" value="3H domain"/>
    <property type="match status" value="1"/>
</dbReference>
<dbReference type="SUPFAM" id="SSF75500">
    <property type="entry name" value="Putative transcriptional regulator TM1602, C-terminal domain"/>
    <property type="match status" value="1"/>
</dbReference>
<dbReference type="InterPro" id="IPR036388">
    <property type="entry name" value="WH-like_DNA-bd_sf"/>
</dbReference>
<accession>A0A9D1ECK0</accession>
<evidence type="ECO:0000313" key="4">
    <source>
        <dbReference type="EMBL" id="HIR87680.1"/>
    </source>
</evidence>
<dbReference type="Gene3D" id="1.10.10.10">
    <property type="entry name" value="Winged helix-like DNA-binding domain superfamily/Winged helix DNA-binding domain"/>
    <property type="match status" value="1"/>
</dbReference>
<feature type="binding site" evidence="1">
    <location>
        <position position="82"/>
    </location>
    <ligand>
        <name>Ni(2+)</name>
        <dbReference type="ChEBI" id="CHEBI:49786"/>
    </ligand>
</feature>
<dbReference type="InterPro" id="IPR035922">
    <property type="entry name" value="3H_dom_sf"/>
</dbReference>
<sequence length="169" mass="19050">MNGVERRQEILKRIQSSSSPVSGTELAKSFHVSRQIIVQDIALLRANDANILSTNKGYLYNSTIRAVRTFYVCHSNEAILDELNTIVDFGGNIIDVFVAHQVYGQLRAELNINTRKKALDFTNSIKSGHSTPLNNITSGYHYHTVSADSEQTLDLIEEELRKKHYLVSE</sequence>
<dbReference type="PANTHER" id="PTHR40068:SF1">
    <property type="entry name" value="TRANSCRIPTION REPRESSOR NIAR-RELATED"/>
    <property type="match status" value="1"/>
</dbReference>
<evidence type="ECO:0000256" key="1">
    <source>
        <dbReference type="PIRSR" id="PIRSR037847-1"/>
    </source>
</evidence>
<comment type="caution">
    <text evidence="4">The sequence shown here is derived from an EMBL/GenBank/DDBJ whole genome shotgun (WGS) entry which is preliminary data.</text>
</comment>
<dbReference type="SUPFAM" id="SSF46785">
    <property type="entry name" value="Winged helix' DNA-binding domain"/>
    <property type="match status" value="1"/>
</dbReference>
<dbReference type="InterPro" id="IPR026043">
    <property type="entry name" value="NadR"/>
</dbReference>
<dbReference type="PANTHER" id="PTHR40068">
    <property type="entry name" value="TRANSCRIPTION REPRESSOR NIAR-RELATED"/>
    <property type="match status" value="1"/>
</dbReference>
<dbReference type="AlphaFoldDB" id="A0A9D1ECK0"/>
<dbReference type="Pfam" id="PF02829">
    <property type="entry name" value="3H"/>
    <property type="match status" value="1"/>
</dbReference>
<name>A0A9D1ECK0_9FIRM</name>
<keyword evidence="1" id="KW-0479">Metal-binding</keyword>
<dbReference type="InterPro" id="IPR013196">
    <property type="entry name" value="HTH_11"/>
</dbReference>
<feature type="binding site" evidence="1">
    <location>
        <position position="143"/>
    </location>
    <ligand>
        <name>Ni(2+)</name>
        <dbReference type="ChEBI" id="CHEBI:49786"/>
    </ligand>
</feature>
<dbReference type="Pfam" id="PF08279">
    <property type="entry name" value="HTH_11"/>
    <property type="match status" value="1"/>
</dbReference>
<dbReference type="EMBL" id="DVHN01000017">
    <property type="protein sequence ID" value="HIR87680.1"/>
    <property type="molecule type" value="Genomic_DNA"/>
</dbReference>
<feature type="domain" description="3H" evidence="2">
    <location>
        <begin position="71"/>
        <end position="166"/>
    </location>
</feature>
<dbReference type="InterPro" id="IPR004173">
    <property type="entry name" value="3H_domain"/>
</dbReference>
<reference evidence="4" key="2">
    <citation type="journal article" date="2021" name="PeerJ">
        <title>Extensive microbial diversity within the chicken gut microbiome revealed by metagenomics and culture.</title>
        <authorList>
            <person name="Gilroy R."/>
            <person name="Ravi A."/>
            <person name="Getino M."/>
            <person name="Pursley I."/>
            <person name="Horton D.L."/>
            <person name="Alikhan N.F."/>
            <person name="Baker D."/>
            <person name="Gharbi K."/>
            <person name="Hall N."/>
            <person name="Watson M."/>
            <person name="Adriaenssens E.M."/>
            <person name="Foster-Nyarko E."/>
            <person name="Jarju S."/>
            <person name="Secka A."/>
            <person name="Antonio M."/>
            <person name="Oren A."/>
            <person name="Chaudhuri R.R."/>
            <person name="La Ragione R."/>
            <person name="Hildebrand F."/>
            <person name="Pallen M.J."/>
        </authorList>
    </citation>
    <scope>NUCLEOTIDE SEQUENCE</scope>
    <source>
        <strain evidence="4">ChiW13-3771</strain>
    </source>
</reference>
<gene>
    <name evidence="4" type="ORF">IAC96_01895</name>
</gene>
<keyword evidence="1" id="KW-0533">Nickel</keyword>
<organism evidence="4 5">
    <name type="scientific">Candidatus Fimimorpha faecalis</name>
    <dbReference type="NCBI Taxonomy" id="2840824"/>
    <lineage>
        <taxon>Bacteria</taxon>
        <taxon>Bacillati</taxon>
        <taxon>Bacillota</taxon>
        <taxon>Clostridia</taxon>
        <taxon>Eubacteriales</taxon>
        <taxon>Candidatus Fimimorpha</taxon>
    </lineage>
</organism>
<dbReference type="Proteomes" id="UP000824201">
    <property type="component" value="Unassembled WGS sequence"/>
</dbReference>
<feature type="domain" description="Helix-turn-helix type 11" evidence="3">
    <location>
        <begin position="6"/>
        <end position="58"/>
    </location>
</feature>
<proteinExistence type="predicted"/>
<dbReference type="GO" id="GO:0046872">
    <property type="term" value="F:metal ion binding"/>
    <property type="evidence" value="ECO:0007669"/>
    <property type="project" value="UniProtKB-KW"/>
</dbReference>
<evidence type="ECO:0000313" key="5">
    <source>
        <dbReference type="Proteomes" id="UP000824201"/>
    </source>
</evidence>
<feature type="binding site" evidence="1">
    <location>
        <position position="141"/>
    </location>
    <ligand>
        <name>Ni(2+)</name>
        <dbReference type="ChEBI" id="CHEBI:49786"/>
    </ligand>
</feature>
<dbReference type="InterPro" id="IPR036390">
    <property type="entry name" value="WH_DNA-bd_sf"/>
</dbReference>
<dbReference type="PIRSF" id="PIRSF037847">
    <property type="entry name" value="NiaR"/>
    <property type="match status" value="1"/>
</dbReference>
<reference evidence="4" key="1">
    <citation type="submission" date="2020-10" db="EMBL/GenBank/DDBJ databases">
        <authorList>
            <person name="Gilroy R."/>
        </authorList>
    </citation>
    <scope>NUCLEOTIDE SEQUENCE</scope>
    <source>
        <strain evidence="4">ChiW13-3771</strain>
    </source>
</reference>
<evidence type="ECO:0000259" key="3">
    <source>
        <dbReference type="Pfam" id="PF08279"/>
    </source>
</evidence>
<feature type="binding site" evidence="1">
    <location>
        <position position="74"/>
    </location>
    <ligand>
        <name>Ni(2+)</name>
        <dbReference type="ChEBI" id="CHEBI:49786"/>
    </ligand>
</feature>
<evidence type="ECO:0000259" key="2">
    <source>
        <dbReference type="Pfam" id="PF02829"/>
    </source>
</evidence>
<protein>
    <submittedName>
        <fullName evidence="4">Transcription repressor NadR</fullName>
    </submittedName>
</protein>